<organism evidence="3 4">
    <name type="scientific">Rubellicoccus peritrichatus</name>
    <dbReference type="NCBI Taxonomy" id="3080537"/>
    <lineage>
        <taxon>Bacteria</taxon>
        <taxon>Pseudomonadati</taxon>
        <taxon>Verrucomicrobiota</taxon>
        <taxon>Opitutia</taxon>
        <taxon>Puniceicoccales</taxon>
        <taxon>Cerasicoccaceae</taxon>
        <taxon>Rubellicoccus</taxon>
    </lineage>
</organism>
<feature type="compositionally biased region" description="Basic and acidic residues" evidence="1">
    <location>
        <begin position="14"/>
        <end position="23"/>
    </location>
</feature>
<feature type="compositionally biased region" description="Acidic residues" evidence="1">
    <location>
        <begin position="272"/>
        <end position="308"/>
    </location>
</feature>
<accession>A0AAQ3L8L9</accession>
<dbReference type="SUPFAM" id="SSF52540">
    <property type="entry name" value="P-loop containing nucleoside triphosphate hydrolases"/>
    <property type="match status" value="1"/>
</dbReference>
<dbReference type="AlphaFoldDB" id="A0AAQ3L8L9"/>
<dbReference type="InterPro" id="IPR027417">
    <property type="entry name" value="P-loop_NTPase"/>
</dbReference>
<evidence type="ECO:0000313" key="3">
    <source>
        <dbReference type="EMBL" id="WOO41345.1"/>
    </source>
</evidence>
<feature type="region of interest" description="Disordered" evidence="1">
    <location>
        <begin position="718"/>
        <end position="757"/>
    </location>
</feature>
<gene>
    <name evidence="3" type="ORF">RZN69_22225</name>
</gene>
<reference evidence="3 4" key="1">
    <citation type="submission" date="2023-10" db="EMBL/GenBank/DDBJ databases">
        <title>Rubellicoccus peritrichatus gen. nov., sp. nov., isolated from an algae of coral reef tank.</title>
        <authorList>
            <person name="Luo J."/>
        </authorList>
    </citation>
    <scope>NUCLEOTIDE SEQUENCE [LARGE SCALE GENOMIC DNA]</scope>
    <source>
        <strain evidence="3 4">CR14</strain>
    </source>
</reference>
<dbReference type="InterPro" id="IPR011646">
    <property type="entry name" value="KAP_P-loop"/>
</dbReference>
<feature type="region of interest" description="Disordered" evidence="1">
    <location>
        <begin position="224"/>
        <end position="320"/>
    </location>
</feature>
<feature type="region of interest" description="Disordered" evidence="1">
    <location>
        <begin position="1"/>
        <end position="23"/>
    </location>
</feature>
<dbReference type="RefSeq" id="WP_317833809.1">
    <property type="nucleotide sequence ID" value="NZ_CP136920.1"/>
</dbReference>
<evidence type="ECO:0000259" key="2">
    <source>
        <dbReference type="Pfam" id="PF07693"/>
    </source>
</evidence>
<evidence type="ECO:0000313" key="4">
    <source>
        <dbReference type="Proteomes" id="UP001304300"/>
    </source>
</evidence>
<keyword evidence="4" id="KW-1185">Reference proteome</keyword>
<feature type="domain" description="KAP NTPase" evidence="2">
    <location>
        <begin position="336"/>
        <end position="791"/>
    </location>
</feature>
<dbReference type="Gene3D" id="3.40.50.300">
    <property type="entry name" value="P-loop containing nucleotide triphosphate hydrolases"/>
    <property type="match status" value="1"/>
</dbReference>
<proteinExistence type="predicted"/>
<dbReference type="Pfam" id="PF07693">
    <property type="entry name" value="KAP_NTPase"/>
    <property type="match status" value="1"/>
</dbReference>
<name>A0AAQ3L8L9_9BACT</name>
<protein>
    <submittedName>
        <fullName evidence="3">P-loop NTPase fold protein</fullName>
    </submittedName>
</protein>
<feature type="region of interest" description="Disordered" evidence="1">
    <location>
        <begin position="666"/>
        <end position="688"/>
    </location>
</feature>
<feature type="compositionally biased region" description="Basic and acidic residues" evidence="1">
    <location>
        <begin position="732"/>
        <end position="757"/>
    </location>
</feature>
<evidence type="ECO:0000256" key="1">
    <source>
        <dbReference type="SAM" id="MobiDB-lite"/>
    </source>
</evidence>
<dbReference type="Proteomes" id="UP001304300">
    <property type="component" value="Chromosome"/>
</dbReference>
<dbReference type="PANTHER" id="PTHR22674:SF6">
    <property type="entry name" value="NTPASE KAP FAMILY P-LOOP DOMAIN-CONTAINING PROTEIN 1"/>
    <property type="match status" value="1"/>
</dbReference>
<sequence>MSANETPSDAVESSDIKMPSKEEVASLPREAQSAFAVRCVLRQYSLIGRSKELFELLEDDASLQFSSVLAACLVQVAEVSPDLAKIASQAATRLSDAARVETPSFIASSASLCASGDFVEAFGVSSFIVSYAPERISIRNDFNLLKRGDFPVNNGHVDWSYFQRPLFDGAEIEIDQWVDGKKFEELGAGESLRLWESFFYGKPPSREEIARWLLNWESEYREFQQTTQPRPKSQPIGEMDSNDALGVPDAEQASEDDAAEEAAVTSVPSEEQSAEEATEDEALPEESEEAVDEAPAEEAPPEEVEEQAAELPPINAPGAATCSAEKPALVDSLDRQKLVESLANMLSMEEQGTPLTLGLFGHWGSGKSTIMSLLQKELSSKETRHKYRREHSKNKPGFEFLFSWFNAWEYEHTDNIRAGLAQEVVNGLLSSGEYDETSRTLTGQIDKTHKRTLQWRHLRQEHKDEFQLWLYKAVGALVVILSGLIGSFFSELLGAGIVGLGAYFLIEFVKQGKQLWDHPLATELATFFKLPSYRKELGQIPVIREQLEGLCNIRLQSDGKPKRLVVFVDDLDRCRVDTIAKAFDAIRLIANINNVIVVVGIDERIAFKAMGQAYKDYADQEKGRSLEDVARDYLGKIIQVPVRLETPSAIGLKSYVEDKLFPKKDRATASRISPDPKPGQDSPESLMSGFTEVNYPQSPVDLEIPFNDDDEKDIVVENDGVLDPTSTGNTTKVEDAQQREEEKQLEEQKTEKELEHMKDTDEEVAAFSKLNALFGFNNPRQLHRLRNTYRLLKSLYPKTRTPGDSDAEALHYPEGEMKLLMMLFWLEFRLERDVDYIRAWKKQLNKPTGSEADSIIGIFHSDFLSQINFRKVLFPFKDVTLQTLEQFTLTCLLPYPAKEVASVKKVHEKGE</sequence>
<dbReference type="EMBL" id="CP136920">
    <property type="protein sequence ID" value="WOO41345.1"/>
    <property type="molecule type" value="Genomic_DNA"/>
</dbReference>
<dbReference type="InterPro" id="IPR052754">
    <property type="entry name" value="NTPase_KAP_P-loop"/>
</dbReference>
<dbReference type="PANTHER" id="PTHR22674">
    <property type="entry name" value="NTPASE, KAP FAMILY P-LOOP DOMAIN-CONTAINING 1"/>
    <property type="match status" value="1"/>
</dbReference>